<dbReference type="PANTHER" id="PTHR11592">
    <property type="entry name" value="GLUTATHIONE PEROXIDASE"/>
    <property type="match status" value="1"/>
</dbReference>
<dbReference type="PROSITE" id="PS51355">
    <property type="entry name" value="GLUTATHIONE_PEROXID_3"/>
    <property type="match status" value="1"/>
</dbReference>
<keyword evidence="2 4" id="KW-0575">Peroxidase</keyword>
<dbReference type="PANTHER" id="PTHR11592:SF78">
    <property type="entry name" value="GLUTATHIONE PEROXIDASE"/>
    <property type="match status" value="1"/>
</dbReference>
<reference evidence="5 6" key="1">
    <citation type="submission" date="2019-03" db="EMBL/GenBank/DDBJ databases">
        <title>Genomics of glacier-inhabiting Cryobacterium strains.</title>
        <authorList>
            <person name="Liu Q."/>
            <person name="Xin Y.-H."/>
        </authorList>
    </citation>
    <scope>NUCLEOTIDE SEQUENCE [LARGE SCALE GENOMIC DNA]</scope>
    <source>
        <strain evidence="5 6">CGMCC 1.4292</strain>
    </source>
</reference>
<gene>
    <name evidence="5" type="ORF">E3T53_06950</name>
</gene>
<dbReference type="InterPro" id="IPR036249">
    <property type="entry name" value="Thioredoxin-like_sf"/>
</dbReference>
<evidence type="ECO:0000256" key="2">
    <source>
        <dbReference type="ARBA" id="ARBA00022559"/>
    </source>
</evidence>
<dbReference type="AlphaFoldDB" id="A0A4Y8KNI1"/>
<comment type="caution">
    <text evidence="5">The sequence shown here is derived from an EMBL/GenBank/DDBJ whole genome shotgun (WGS) entry which is preliminary data.</text>
</comment>
<keyword evidence="3 4" id="KW-0560">Oxidoreductase</keyword>
<dbReference type="SUPFAM" id="SSF52833">
    <property type="entry name" value="Thioredoxin-like"/>
    <property type="match status" value="1"/>
</dbReference>
<sequence length="168" mass="18266">MDTSSLYEIPLTLIDGTETTFGEFRGKTVLVVNVASKCGFTPQYAGLEALYEKYATDGLVILGMPSNQFMGQEPGGEDDIAAFCGLTYGVTFPMTAKIAVRGKDQHPLFTELTKFKRGLLPGLVKWNFEKFLVNPDGQVVDRFASTVEPQSTEIVTAIEKVIAAESVA</sequence>
<dbReference type="EMBL" id="SOHQ01000021">
    <property type="protein sequence ID" value="TFD79745.1"/>
    <property type="molecule type" value="Genomic_DNA"/>
</dbReference>
<dbReference type="CDD" id="cd00340">
    <property type="entry name" value="GSH_Peroxidase"/>
    <property type="match status" value="1"/>
</dbReference>
<protein>
    <recommendedName>
        <fullName evidence="4">Glutathione peroxidase</fullName>
    </recommendedName>
</protein>
<evidence type="ECO:0000256" key="4">
    <source>
        <dbReference type="RuleBase" id="RU000499"/>
    </source>
</evidence>
<comment type="similarity">
    <text evidence="1 4">Belongs to the glutathione peroxidase family.</text>
</comment>
<proteinExistence type="inferred from homology"/>
<dbReference type="InterPro" id="IPR029759">
    <property type="entry name" value="GPX_AS"/>
</dbReference>
<dbReference type="PIRSF" id="PIRSF000303">
    <property type="entry name" value="Glutathion_perox"/>
    <property type="match status" value="1"/>
</dbReference>
<organism evidence="5 6">
    <name type="scientific">Cryobacterium psychrophilum</name>
    <dbReference type="NCBI Taxonomy" id="41988"/>
    <lineage>
        <taxon>Bacteria</taxon>
        <taxon>Bacillati</taxon>
        <taxon>Actinomycetota</taxon>
        <taxon>Actinomycetes</taxon>
        <taxon>Micrococcales</taxon>
        <taxon>Microbacteriaceae</taxon>
        <taxon>Cryobacterium</taxon>
    </lineage>
</organism>
<evidence type="ECO:0000256" key="1">
    <source>
        <dbReference type="ARBA" id="ARBA00006926"/>
    </source>
</evidence>
<keyword evidence="6" id="KW-1185">Reference proteome</keyword>
<accession>A0A4Y8KNI1</accession>
<dbReference type="PRINTS" id="PR01011">
    <property type="entry name" value="GLUTPROXDASE"/>
</dbReference>
<dbReference type="Pfam" id="PF00255">
    <property type="entry name" value="GSHPx"/>
    <property type="match status" value="1"/>
</dbReference>
<dbReference type="OrthoDB" id="9785502at2"/>
<dbReference type="FunFam" id="3.40.30.10:FF:000010">
    <property type="entry name" value="Glutathione peroxidase"/>
    <property type="match status" value="1"/>
</dbReference>
<dbReference type="Proteomes" id="UP000298218">
    <property type="component" value="Unassembled WGS sequence"/>
</dbReference>
<name>A0A4Y8KNI1_9MICO</name>
<dbReference type="RefSeq" id="WP_134172041.1">
    <property type="nucleotide sequence ID" value="NZ_SODI01000001.1"/>
</dbReference>
<evidence type="ECO:0000313" key="6">
    <source>
        <dbReference type="Proteomes" id="UP000298218"/>
    </source>
</evidence>
<dbReference type="InterPro" id="IPR000889">
    <property type="entry name" value="Glutathione_peroxidase"/>
</dbReference>
<evidence type="ECO:0000313" key="5">
    <source>
        <dbReference type="EMBL" id="TFD79745.1"/>
    </source>
</evidence>
<dbReference type="PROSITE" id="PS00460">
    <property type="entry name" value="GLUTATHIONE_PEROXID_1"/>
    <property type="match status" value="1"/>
</dbReference>
<dbReference type="Gene3D" id="3.40.30.10">
    <property type="entry name" value="Glutaredoxin"/>
    <property type="match status" value="1"/>
</dbReference>
<evidence type="ECO:0000256" key="3">
    <source>
        <dbReference type="ARBA" id="ARBA00023002"/>
    </source>
</evidence>
<dbReference type="GO" id="GO:0004601">
    <property type="term" value="F:peroxidase activity"/>
    <property type="evidence" value="ECO:0007669"/>
    <property type="project" value="UniProtKB-KW"/>
</dbReference>
<dbReference type="GO" id="GO:0034599">
    <property type="term" value="P:cellular response to oxidative stress"/>
    <property type="evidence" value="ECO:0007669"/>
    <property type="project" value="TreeGrafter"/>
</dbReference>